<feature type="domain" description="Methyltransferase small" evidence="5">
    <location>
        <begin position="52"/>
        <end position="137"/>
    </location>
</feature>
<sequence length="218" mass="25532">MRFLKQDGIQVKDINQYYLDKYNISLRINNDIYEPAEDTFLMIDNVIIPRNVKIILEIGCGSGIISLALSKKFPNKRFILSDISFISTQYTNYNIKLNRLQSNIDVICSDSIDALINFSPDLILWNPPYLPEEEHSFFTQTEKMMLFGGKKGYEAVYKLINKLNKRKMNTTFYTIFSSLAWDPEEEIRNENLSIQFEIIKEQKLPFEKLYLVKILIGD</sequence>
<evidence type="ECO:0000313" key="6">
    <source>
        <dbReference type="EMBL" id="UJG39797.1"/>
    </source>
</evidence>
<dbReference type="InterPro" id="IPR007848">
    <property type="entry name" value="Small_mtfrase_dom"/>
</dbReference>
<evidence type="ECO:0000256" key="3">
    <source>
        <dbReference type="ARBA" id="ARBA00022679"/>
    </source>
</evidence>
<dbReference type="EMBL" id="CP084166">
    <property type="protein sequence ID" value="UJG39797.1"/>
    <property type="molecule type" value="Genomic_DNA"/>
</dbReference>
<dbReference type="Pfam" id="PF05175">
    <property type="entry name" value="MTS"/>
    <property type="match status" value="1"/>
</dbReference>
<dbReference type="NCBIfam" id="TIGR00537">
    <property type="entry name" value="hemK_rel_arch"/>
    <property type="match status" value="1"/>
</dbReference>
<evidence type="ECO:0000256" key="1">
    <source>
        <dbReference type="ARBA" id="ARBA00006149"/>
    </source>
</evidence>
<dbReference type="InterPro" id="IPR052190">
    <property type="entry name" value="Euk-Arch_PrmC-MTase"/>
</dbReference>
<dbReference type="CDD" id="cd02440">
    <property type="entry name" value="AdoMet_MTases"/>
    <property type="match status" value="1"/>
</dbReference>
<protein>
    <submittedName>
        <fullName evidence="6">Methyltransferase</fullName>
    </submittedName>
</protein>
<dbReference type="PANTHER" id="PTHR45875:SF1">
    <property type="entry name" value="METHYLTRANSFERASE N6AMT1"/>
    <property type="match status" value="1"/>
</dbReference>
<dbReference type="InterPro" id="IPR029063">
    <property type="entry name" value="SAM-dependent_MTases_sf"/>
</dbReference>
<dbReference type="Proteomes" id="UP001201020">
    <property type="component" value="Chromosome"/>
</dbReference>
<evidence type="ECO:0000259" key="5">
    <source>
        <dbReference type="Pfam" id="PF05175"/>
    </source>
</evidence>
<accession>A0A9Y1BJ63</accession>
<reference evidence="6" key="1">
    <citation type="journal article" date="2022" name="Nat. Microbiol.">
        <title>Unique mobile elements and scalable gene flow at the prokaryote-eukaryote boundary revealed by circularized Asgard archaea genomes.</title>
        <authorList>
            <person name="Wu F."/>
            <person name="Speth D.R."/>
            <person name="Philosof A."/>
            <person name="Cremiere A."/>
            <person name="Narayanan A."/>
            <person name="Barco R.A."/>
            <person name="Connon S.A."/>
            <person name="Amend J.P."/>
            <person name="Antoshechkin I.A."/>
            <person name="Orphan V.J."/>
        </authorList>
    </citation>
    <scope>NUCLEOTIDE SEQUENCE</scope>
    <source>
        <strain evidence="6">PM71</strain>
    </source>
</reference>
<proteinExistence type="inferred from homology"/>
<keyword evidence="3" id="KW-0808">Transferase</keyword>
<dbReference type="GO" id="GO:0032259">
    <property type="term" value="P:methylation"/>
    <property type="evidence" value="ECO:0007669"/>
    <property type="project" value="UniProtKB-KW"/>
</dbReference>
<keyword evidence="4" id="KW-0949">S-adenosyl-L-methionine</keyword>
<comment type="similarity">
    <text evidence="1">Belongs to the eukaryotic/archaeal PrmC-related family.</text>
</comment>
<gene>
    <name evidence="6" type="ORF">K9W45_07990</name>
</gene>
<dbReference type="PROSITE" id="PS00092">
    <property type="entry name" value="N6_MTASE"/>
    <property type="match status" value="1"/>
</dbReference>
<dbReference type="AlphaFoldDB" id="A0A9Y1BJ63"/>
<name>A0A9Y1BJ63_9ARCH</name>
<dbReference type="GO" id="GO:0008276">
    <property type="term" value="F:protein methyltransferase activity"/>
    <property type="evidence" value="ECO:0007669"/>
    <property type="project" value="TreeGrafter"/>
</dbReference>
<keyword evidence="2 6" id="KW-0489">Methyltransferase</keyword>
<evidence type="ECO:0000256" key="2">
    <source>
        <dbReference type="ARBA" id="ARBA00022603"/>
    </source>
</evidence>
<dbReference type="InterPro" id="IPR002052">
    <property type="entry name" value="DNA_methylase_N6_adenine_CS"/>
</dbReference>
<dbReference type="SUPFAM" id="SSF53335">
    <property type="entry name" value="S-adenosyl-L-methionine-dependent methyltransferases"/>
    <property type="match status" value="1"/>
</dbReference>
<dbReference type="GO" id="GO:0008757">
    <property type="term" value="F:S-adenosylmethionine-dependent methyltransferase activity"/>
    <property type="evidence" value="ECO:0007669"/>
    <property type="project" value="TreeGrafter"/>
</dbReference>
<evidence type="ECO:0000256" key="4">
    <source>
        <dbReference type="ARBA" id="ARBA00022691"/>
    </source>
</evidence>
<dbReference type="GO" id="GO:0003676">
    <property type="term" value="F:nucleic acid binding"/>
    <property type="evidence" value="ECO:0007669"/>
    <property type="project" value="InterPro"/>
</dbReference>
<dbReference type="InterPro" id="IPR004557">
    <property type="entry name" value="PrmC-related"/>
</dbReference>
<dbReference type="Gene3D" id="3.40.50.150">
    <property type="entry name" value="Vaccinia Virus protein VP39"/>
    <property type="match status" value="1"/>
</dbReference>
<dbReference type="GO" id="GO:0035657">
    <property type="term" value="C:eRF1 methyltransferase complex"/>
    <property type="evidence" value="ECO:0007669"/>
    <property type="project" value="TreeGrafter"/>
</dbReference>
<organism evidence="6">
    <name type="scientific">Candidatus Heimdallarchaeum aukensis</name>
    <dbReference type="NCBI Taxonomy" id="2876573"/>
    <lineage>
        <taxon>Archaea</taxon>
        <taxon>Promethearchaeati</taxon>
        <taxon>Candidatus Heimdallarchaeota</taxon>
        <taxon>Candidatus Heimdallarchaeia (ex Rinke et al. 2021) (nom. nud.)</taxon>
        <taxon>Candidatus Heimdallarchaeales</taxon>
        <taxon>Candidatus Heimdallarchaeaceae</taxon>
        <taxon>Candidatus Heimdallarchaeum</taxon>
    </lineage>
</organism>
<dbReference type="PANTHER" id="PTHR45875">
    <property type="entry name" value="METHYLTRANSFERASE N6AMT1"/>
    <property type="match status" value="1"/>
</dbReference>